<dbReference type="InterPro" id="IPR041711">
    <property type="entry name" value="Met-tRNA-FMT_N"/>
</dbReference>
<dbReference type="EMBL" id="QZBS01000002">
    <property type="protein sequence ID" value="THZ79792.1"/>
    <property type="molecule type" value="Genomic_DNA"/>
</dbReference>
<evidence type="ECO:0000313" key="5">
    <source>
        <dbReference type="EMBL" id="THZ79792.1"/>
    </source>
</evidence>
<protein>
    <recommendedName>
        <fullName evidence="1">methionyl-tRNA formyltransferase</fullName>
        <ecNumber evidence="1">2.1.2.9</ecNumber>
    </recommendedName>
</protein>
<dbReference type="InterPro" id="IPR036477">
    <property type="entry name" value="Formyl_transf_N_sf"/>
</dbReference>
<comment type="caution">
    <text evidence="3">The sequence shown here is derived from an EMBL/GenBank/DDBJ whole genome shotgun (WGS) entry which is preliminary data.</text>
</comment>
<keyword evidence="3" id="KW-0808">Transferase</keyword>
<evidence type="ECO:0000313" key="4">
    <source>
        <dbReference type="EMBL" id="THW60189.1"/>
    </source>
</evidence>
<dbReference type="CDD" id="cd08646">
    <property type="entry name" value="FMT_core_Met-tRNA-FMT_N"/>
    <property type="match status" value="1"/>
</dbReference>
<evidence type="ECO:0000313" key="6">
    <source>
        <dbReference type="Proteomes" id="UP000304951"/>
    </source>
</evidence>
<evidence type="ECO:0000313" key="8">
    <source>
        <dbReference type="Proteomes" id="UP000310421"/>
    </source>
</evidence>
<dbReference type="PANTHER" id="PTHR11138:SF5">
    <property type="entry name" value="METHIONYL-TRNA FORMYLTRANSFERASE, MITOCHONDRIAL"/>
    <property type="match status" value="1"/>
</dbReference>
<dbReference type="EC" id="2.1.2.9" evidence="1"/>
<dbReference type="EMBL" id="QZAF01000113">
    <property type="protein sequence ID" value="THV72805.1"/>
    <property type="molecule type" value="Genomic_DNA"/>
</dbReference>
<gene>
    <name evidence="5" type="ORF">D6C85_00233</name>
    <name evidence="4" type="ORF">D6D20_05977</name>
    <name evidence="3" type="ORF">D6D28_03709</name>
</gene>
<organism evidence="3 6">
    <name type="scientific">Aureobasidium pullulans</name>
    <name type="common">Black yeast</name>
    <name type="synonym">Pullularia pullulans</name>
    <dbReference type="NCBI Taxonomy" id="5580"/>
    <lineage>
        <taxon>Eukaryota</taxon>
        <taxon>Fungi</taxon>
        <taxon>Dikarya</taxon>
        <taxon>Ascomycota</taxon>
        <taxon>Pezizomycotina</taxon>
        <taxon>Dothideomycetes</taxon>
        <taxon>Dothideomycetidae</taxon>
        <taxon>Dothideales</taxon>
        <taxon>Saccotheciaceae</taxon>
        <taxon>Aureobasidium</taxon>
    </lineage>
</organism>
<evidence type="ECO:0000313" key="7">
    <source>
        <dbReference type="Proteomes" id="UP000309734"/>
    </source>
</evidence>
<dbReference type="EMBL" id="QZAN01000065">
    <property type="protein sequence ID" value="THW60189.1"/>
    <property type="molecule type" value="Genomic_DNA"/>
</dbReference>
<dbReference type="AlphaFoldDB" id="A0A4S8SQ03"/>
<evidence type="ECO:0000313" key="3">
    <source>
        <dbReference type="EMBL" id="THV72805.1"/>
    </source>
</evidence>
<dbReference type="Pfam" id="PF00551">
    <property type="entry name" value="Formyl_trans_N"/>
    <property type="match status" value="1"/>
</dbReference>
<proteinExistence type="predicted"/>
<dbReference type="Proteomes" id="UP000310421">
    <property type="component" value="Unassembled WGS sequence"/>
</dbReference>
<dbReference type="InterPro" id="IPR002376">
    <property type="entry name" value="Formyl_transf_N"/>
</dbReference>
<dbReference type="SUPFAM" id="SSF53328">
    <property type="entry name" value="Formyltransferase"/>
    <property type="match status" value="1"/>
</dbReference>
<accession>A0A4S8SQ03</accession>
<dbReference type="GO" id="GO:0005739">
    <property type="term" value="C:mitochondrion"/>
    <property type="evidence" value="ECO:0007669"/>
    <property type="project" value="TreeGrafter"/>
</dbReference>
<dbReference type="GO" id="GO:0004479">
    <property type="term" value="F:methionyl-tRNA formyltransferase activity"/>
    <property type="evidence" value="ECO:0007669"/>
    <property type="project" value="UniProtKB-EC"/>
</dbReference>
<dbReference type="Proteomes" id="UP000309734">
    <property type="component" value="Unassembled WGS sequence"/>
</dbReference>
<reference evidence="6 7" key="1">
    <citation type="submission" date="2018-10" db="EMBL/GenBank/DDBJ databases">
        <title>Fifty Aureobasidium pullulans genomes reveal a recombining polyextremotolerant generalist.</title>
        <authorList>
            <person name="Gostincar C."/>
            <person name="Turk M."/>
            <person name="Zajc J."/>
            <person name="Gunde-Cimerman N."/>
        </authorList>
    </citation>
    <scope>NUCLEOTIDE SEQUENCE [LARGE SCALE GENOMIC DNA]</scope>
    <source>
        <strain evidence="4 8">EXF-10751</strain>
        <strain evidence="3 6">EXF-11900</strain>
        <strain evidence="5 7">EXF-3519</strain>
    </source>
</reference>
<evidence type="ECO:0000256" key="1">
    <source>
        <dbReference type="ARBA" id="ARBA00012261"/>
    </source>
</evidence>
<dbReference type="Gene3D" id="3.40.50.12230">
    <property type="match status" value="1"/>
</dbReference>
<name>A0A4S8SQ03_AURPU</name>
<evidence type="ECO:0000259" key="2">
    <source>
        <dbReference type="Pfam" id="PF00551"/>
    </source>
</evidence>
<feature type="domain" description="Formyl transferase N-terminal" evidence="2">
    <location>
        <begin position="142"/>
        <end position="214"/>
    </location>
</feature>
<dbReference type="PANTHER" id="PTHR11138">
    <property type="entry name" value="METHIONYL-TRNA FORMYLTRANSFERASE"/>
    <property type="match status" value="1"/>
</dbReference>
<sequence length="416" mass="46253">MLSRVSVVASLAARSGHFTRQSCVASRRYLSDKPQHDPLRVLFCGADEFSIYSLKALNKIREENPEKVASIDVVCRKDKRVGRGLKQIREGKFLPHRMSFSKCSVYVVPIKSVAATELGLNVHQIDTFTGWTPPQTDDQPFNMVVAVSFGLLVPPRILNAAKYGGLNVHPSMLPDLPGPAPLHHTLLRRLSKTGVTLQTLHPKHFDQGRIIDQTPSSGLSIPDEATATLDSVLGWIGPLGADMLYNNIMNGNFATDTSITPSASRSLKNTKNDLFGQMDGSAEYPRHARKIIPEDRHVNFRWPSSEILLRNRVLGRLFALDTGLAPTKRITFHGFEDTTDACWEQVQAKGPIIRIGNHPLDPGAISAFKHDKEKRIYFRTKDGWVSPTEVTLEGSPKQKASVIYEKLRQTMPVTCC</sequence>
<dbReference type="Proteomes" id="UP000304951">
    <property type="component" value="Unassembled WGS sequence"/>
</dbReference>